<dbReference type="InterPro" id="IPR027417">
    <property type="entry name" value="P-loop_NTPase"/>
</dbReference>
<dbReference type="PANTHER" id="PTHR46743:SF2">
    <property type="entry name" value="TEICHOIC ACIDS EXPORT ATP-BINDING PROTEIN TAGH"/>
    <property type="match status" value="1"/>
</dbReference>
<dbReference type="GO" id="GO:0016887">
    <property type="term" value="F:ATP hydrolysis activity"/>
    <property type="evidence" value="ECO:0007669"/>
    <property type="project" value="InterPro"/>
</dbReference>
<dbReference type="Gene3D" id="3.40.50.300">
    <property type="entry name" value="P-loop containing nucleotide triphosphate hydrolases"/>
    <property type="match status" value="1"/>
</dbReference>
<evidence type="ECO:0000256" key="2">
    <source>
        <dbReference type="ARBA" id="ARBA00022448"/>
    </source>
</evidence>
<keyword evidence="3" id="KW-1003">Cell membrane</keyword>
<reference evidence="9" key="1">
    <citation type="submission" date="2016-10" db="EMBL/GenBank/DDBJ databases">
        <authorList>
            <person name="Varghese N."/>
        </authorList>
    </citation>
    <scope>NUCLEOTIDE SEQUENCE [LARGE SCALE GENOMIC DNA]</scope>
    <source>
        <strain evidence="9">Nsp8</strain>
    </source>
</reference>
<dbReference type="PROSITE" id="PS00211">
    <property type="entry name" value="ABC_TRANSPORTER_1"/>
    <property type="match status" value="1"/>
</dbReference>
<dbReference type="InterPro" id="IPR015860">
    <property type="entry name" value="ABC_transpr_TagH-like"/>
</dbReference>
<dbReference type="AlphaFoldDB" id="A0A1I5C7W8"/>
<dbReference type="PANTHER" id="PTHR46743">
    <property type="entry name" value="TEICHOIC ACIDS EXPORT ATP-BINDING PROTEIN TAGH"/>
    <property type="match status" value="1"/>
</dbReference>
<keyword evidence="4" id="KW-0547">Nucleotide-binding</keyword>
<dbReference type="SMART" id="SM00382">
    <property type="entry name" value="AAA"/>
    <property type="match status" value="1"/>
</dbReference>
<feature type="domain" description="ABC transporter" evidence="7">
    <location>
        <begin position="46"/>
        <end position="295"/>
    </location>
</feature>
<protein>
    <submittedName>
        <fullName evidence="8">Lipopolysaccharide transport system ATP-binding protein</fullName>
    </submittedName>
</protein>
<dbReference type="GO" id="GO:0016020">
    <property type="term" value="C:membrane"/>
    <property type="evidence" value="ECO:0007669"/>
    <property type="project" value="InterPro"/>
</dbReference>
<dbReference type="InterPro" id="IPR029439">
    <property type="entry name" value="Wzt_C"/>
</dbReference>
<sequence>MFSEAKNIEHAGISPRVEQEENKEHRGNEKIGRGESTLGDTSDIAIRVQNLTKCYQIYEKPHHRLKQSLYPRIQRLIGHHPKQYYREFWALKDVSFEVKKGETVGIVGRNGSGKSTLLQIICGTLAPTAGSVETKGRIAALLELGSGFNPEFTGRENLYMNGAVLGLNREEIDDRLDAIVSFADIGQFIDQPVKTYSSGMSVRLAFAVQAQVDPDILIVDEALSVGDAKFQAKCFARLQQLKDNGTSILLVTHSSEQIVTHCSSAILMNDGLQLEMGEPRRVVNRYMDLLFGKEKRTVDSQIGELGDTAPQEEIKAEVSYQLSHTSDVFANRAGYNPHEYRWGDGTVSILDFYLATDDGSYPSAVTAGQIVTLAVSVKFHCDLLRPILGIAIKTKDGVTVSGTNSEITDVTDLHVLLKKGGSIHAKIKFRCGLAPGDYFISIGVATRENEEIIPHDRRYDSIHFTVRPHNYFNGLADLELDLSIVEIQA</sequence>
<evidence type="ECO:0000256" key="1">
    <source>
        <dbReference type="ARBA" id="ARBA00005417"/>
    </source>
</evidence>
<dbReference type="Gene3D" id="2.70.50.60">
    <property type="entry name" value="abc- transporter (atp binding component) like domain"/>
    <property type="match status" value="1"/>
</dbReference>
<accession>A0A1I5C7W8</accession>
<evidence type="ECO:0000256" key="4">
    <source>
        <dbReference type="ARBA" id="ARBA00022741"/>
    </source>
</evidence>
<evidence type="ECO:0000256" key="3">
    <source>
        <dbReference type="ARBA" id="ARBA00022475"/>
    </source>
</evidence>
<proteinExistence type="inferred from homology"/>
<dbReference type="InterPro" id="IPR003593">
    <property type="entry name" value="AAA+_ATPase"/>
</dbReference>
<evidence type="ECO:0000259" key="7">
    <source>
        <dbReference type="PROSITE" id="PS50893"/>
    </source>
</evidence>
<evidence type="ECO:0000313" key="8">
    <source>
        <dbReference type="EMBL" id="SFN82751.1"/>
    </source>
</evidence>
<name>A0A1I5C7W8_9PROT</name>
<feature type="region of interest" description="Disordered" evidence="6">
    <location>
        <begin position="1"/>
        <end position="36"/>
    </location>
</feature>
<keyword evidence="2" id="KW-0813">Transport</keyword>
<dbReference type="PROSITE" id="PS50893">
    <property type="entry name" value="ABC_TRANSPORTER_2"/>
    <property type="match status" value="1"/>
</dbReference>
<dbReference type="EMBL" id="FOVJ01000003">
    <property type="protein sequence ID" value="SFN82751.1"/>
    <property type="molecule type" value="Genomic_DNA"/>
</dbReference>
<dbReference type="OrthoDB" id="9778870at2"/>
<evidence type="ECO:0000256" key="6">
    <source>
        <dbReference type="SAM" id="MobiDB-lite"/>
    </source>
</evidence>
<organism evidence="8 9">
    <name type="scientific">Nitrosospira briensis</name>
    <dbReference type="NCBI Taxonomy" id="35799"/>
    <lineage>
        <taxon>Bacteria</taxon>
        <taxon>Pseudomonadati</taxon>
        <taxon>Pseudomonadota</taxon>
        <taxon>Betaproteobacteria</taxon>
        <taxon>Nitrosomonadales</taxon>
        <taxon>Nitrosomonadaceae</taxon>
        <taxon>Nitrosospira</taxon>
    </lineage>
</organism>
<dbReference type="CDD" id="cd10147">
    <property type="entry name" value="Wzt_C-like"/>
    <property type="match status" value="1"/>
</dbReference>
<dbReference type="RefSeq" id="WP_083396737.1">
    <property type="nucleotide sequence ID" value="NZ_FOVJ01000003.1"/>
</dbReference>
<evidence type="ECO:0000256" key="5">
    <source>
        <dbReference type="ARBA" id="ARBA00022840"/>
    </source>
</evidence>
<dbReference type="Proteomes" id="UP000183107">
    <property type="component" value="Unassembled WGS sequence"/>
</dbReference>
<dbReference type="GO" id="GO:0140359">
    <property type="term" value="F:ABC-type transporter activity"/>
    <property type="evidence" value="ECO:0007669"/>
    <property type="project" value="InterPro"/>
</dbReference>
<dbReference type="CDD" id="cd03220">
    <property type="entry name" value="ABC_KpsT_Wzt"/>
    <property type="match status" value="1"/>
</dbReference>
<dbReference type="SUPFAM" id="SSF52540">
    <property type="entry name" value="P-loop containing nucleoside triphosphate hydrolases"/>
    <property type="match status" value="1"/>
</dbReference>
<comment type="similarity">
    <text evidence="1">Belongs to the ABC transporter superfamily.</text>
</comment>
<keyword evidence="9" id="KW-1185">Reference proteome</keyword>
<feature type="compositionally biased region" description="Basic and acidic residues" evidence="6">
    <location>
        <begin position="17"/>
        <end position="33"/>
    </location>
</feature>
<evidence type="ECO:0000313" key="9">
    <source>
        <dbReference type="Proteomes" id="UP000183107"/>
    </source>
</evidence>
<dbReference type="Pfam" id="PF14524">
    <property type="entry name" value="Wzt_C"/>
    <property type="match status" value="1"/>
</dbReference>
<dbReference type="InterPro" id="IPR003439">
    <property type="entry name" value="ABC_transporter-like_ATP-bd"/>
</dbReference>
<dbReference type="InterPro" id="IPR017871">
    <property type="entry name" value="ABC_transporter-like_CS"/>
</dbReference>
<keyword evidence="3" id="KW-0472">Membrane</keyword>
<gene>
    <name evidence="8" type="ORF">SAMN05216386_1990</name>
</gene>
<dbReference type="GO" id="GO:0005524">
    <property type="term" value="F:ATP binding"/>
    <property type="evidence" value="ECO:0007669"/>
    <property type="project" value="UniProtKB-KW"/>
</dbReference>
<dbReference type="STRING" id="1266925.GCA_000619905_02137"/>
<keyword evidence="5 8" id="KW-0067">ATP-binding</keyword>
<dbReference type="InterPro" id="IPR050683">
    <property type="entry name" value="Bact_Polysacc_Export_ATP-bd"/>
</dbReference>
<dbReference type="Pfam" id="PF00005">
    <property type="entry name" value="ABC_tran"/>
    <property type="match status" value="1"/>
</dbReference>